<evidence type="ECO:0000313" key="2">
    <source>
        <dbReference type="Proteomes" id="UP000265520"/>
    </source>
</evidence>
<feature type="non-terminal residue" evidence="1">
    <location>
        <position position="1"/>
    </location>
</feature>
<organism evidence="1 2">
    <name type="scientific">Trifolium medium</name>
    <dbReference type="NCBI Taxonomy" id="97028"/>
    <lineage>
        <taxon>Eukaryota</taxon>
        <taxon>Viridiplantae</taxon>
        <taxon>Streptophyta</taxon>
        <taxon>Embryophyta</taxon>
        <taxon>Tracheophyta</taxon>
        <taxon>Spermatophyta</taxon>
        <taxon>Magnoliopsida</taxon>
        <taxon>eudicotyledons</taxon>
        <taxon>Gunneridae</taxon>
        <taxon>Pentapetalae</taxon>
        <taxon>rosids</taxon>
        <taxon>fabids</taxon>
        <taxon>Fabales</taxon>
        <taxon>Fabaceae</taxon>
        <taxon>Papilionoideae</taxon>
        <taxon>50 kb inversion clade</taxon>
        <taxon>NPAAA clade</taxon>
        <taxon>Hologalegina</taxon>
        <taxon>IRL clade</taxon>
        <taxon>Trifolieae</taxon>
        <taxon>Trifolium</taxon>
    </lineage>
</organism>
<name>A0A392TI52_9FABA</name>
<dbReference type="AlphaFoldDB" id="A0A392TI52"/>
<dbReference type="EMBL" id="LXQA010566368">
    <property type="protein sequence ID" value="MCI59585.1"/>
    <property type="molecule type" value="Genomic_DNA"/>
</dbReference>
<sequence length="18" mass="2005">SVINTGDRSELHSSRVFT</sequence>
<protein>
    <submittedName>
        <fullName evidence="1">Uncharacterized protein</fullName>
    </submittedName>
</protein>
<keyword evidence="2" id="KW-1185">Reference proteome</keyword>
<dbReference type="Proteomes" id="UP000265520">
    <property type="component" value="Unassembled WGS sequence"/>
</dbReference>
<evidence type="ECO:0000313" key="1">
    <source>
        <dbReference type="EMBL" id="MCI59585.1"/>
    </source>
</evidence>
<comment type="caution">
    <text evidence="1">The sequence shown here is derived from an EMBL/GenBank/DDBJ whole genome shotgun (WGS) entry which is preliminary data.</text>
</comment>
<proteinExistence type="predicted"/>
<accession>A0A392TI52</accession>
<reference evidence="1 2" key="1">
    <citation type="journal article" date="2018" name="Front. Plant Sci.">
        <title>Red Clover (Trifolium pratense) and Zigzag Clover (T. medium) - A Picture of Genomic Similarities and Differences.</title>
        <authorList>
            <person name="Dluhosova J."/>
            <person name="Istvanek J."/>
            <person name="Nedelnik J."/>
            <person name="Repkova J."/>
        </authorList>
    </citation>
    <scope>NUCLEOTIDE SEQUENCE [LARGE SCALE GENOMIC DNA]</scope>
    <source>
        <strain evidence="2">cv. 10/8</strain>
        <tissue evidence="1">Leaf</tissue>
    </source>
</reference>